<dbReference type="EMBL" id="VUJU01012581">
    <property type="protein sequence ID" value="KAF0707334.1"/>
    <property type="molecule type" value="Genomic_DNA"/>
</dbReference>
<dbReference type="AlphaFoldDB" id="A0A6G0VUW0"/>
<name>A0A6G0VUW0_APHCR</name>
<gene>
    <name evidence="1" type="ORF">FWK35_00035430</name>
</gene>
<comment type="caution">
    <text evidence="1">The sequence shown here is derived from an EMBL/GenBank/DDBJ whole genome shotgun (WGS) entry which is preliminary data.</text>
</comment>
<protein>
    <submittedName>
        <fullName evidence="1">Uncharacterized protein</fullName>
    </submittedName>
</protein>
<organism evidence="1 2">
    <name type="scientific">Aphis craccivora</name>
    <name type="common">Cowpea aphid</name>
    <dbReference type="NCBI Taxonomy" id="307492"/>
    <lineage>
        <taxon>Eukaryota</taxon>
        <taxon>Metazoa</taxon>
        <taxon>Ecdysozoa</taxon>
        <taxon>Arthropoda</taxon>
        <taxon>Hexapoda</taxon>
        <taxon>Insecta</taxon>
        <taxon>Pterygota</taxon>
        <taxon>Neoptera</taxon>
        <taxon>Paraneoptera</taxon>
        <taxon>Hemiptera</taxon>
        <taxon>Sternorrhyncha</taxon>
        <taxon>Aphidomorpha</taxon>
        <taxon>Aphidoidea</taxon>
        <taxon>Aphididae</taxon>
        <taxon>Aphidini</taxon>
        <taxon>Aphis</taxon>
        <taxon>Aphis</taxon>
    </lineage>
</organism>
<keyword evidence="2" id="KW-1185">Reference proteome</keyword>
<accession>A0A6G0VUW0</accession>
<evidence type="ECO:0000313" key="1">
    <source>
        <dbReference type="EMBL" id="KAF0707334.1"/>
    </source>
</evidence>
<sequence>AHSPTEGRAEFGEGNGENWIVGGILRNHCMYNNLINEAVEKFFSPKLPPPQPPTLPCYEELKTFIKCTEKIWYIAKRLVNHTKCDMCIKGLKTLNTSENIIGKEADLIKTKTRGLLSFHLNAARWRQPVVPQLIWRLSLTA</sequence>
<proteinExistence type="predicted"/>
<dbReference type="Proteomes" id="UP000478052">
    <property type="component" value="Unassembled WGS sequence"/>
</dbReference>
<feature type="non-terminal residue" evidence="1">
    <location>
        <position position="1"/>
    </location>
</feature>
<evidence type="ECO:0000313" key="2">
    <source>
        <dbReference type="Proteomes" id="UP000478052"/>
    </source>
</evidence>
<reference evidence="1 2" key="1">
    <citation type="submission" date="2019-08" db="EMBL/GenBank/DDBJ databases">
        <title>Whole genome of Aphis craccivora.</title>
        <authorList>
            <person name="Voronova N.V."/>
            <person name="Shulinski R.S."/>
            <person name="Bandarenka Y.V."/>
            <person name="Zhorov D.G."/>
            <person name="Warner D."/>
        </authorList>
    </citation>
    <scope>NUCLEOTIDE SEQUENCE [LARGE SCALE GENOMIC DNA]</scope>
    <source>
        <strain evidence="1">180601</strain>
        <tissue evidence="1">Whole Body</tissue>
    </source>
</reference>